<feature type="transmembrane region" description="Helical" evidence="1">
    <location>
        <begin position="70"/>
        <end position="93"/>
    </location>
</feature>
<name>A0A9X4ALL5_9BACI</name>
<dbReference type="Gene3D" id="3.30.70.1070">
    <property type="entry name" value="Sporulation related repeat"/>
    <property type="match status" value="1"/>
</dbReference>
<evidence type="ECO:0000313" key="3">
    <source>
        <dbReference type="EMBL" id="MDC3423894.1"/>
    </source>
</evidence>
<dbReference type="SUPFAM" id="SSF110997">
    <property type="entry name" value="Sporulation related repeat"/>
    <property type="match status" value="1"/>
</dbReference>
<accession>A0A9X4ALL5</accession>
<feature type="domain" description="SPOR" evidence="2">
    <location>
        <begin position="138"/>
        <end position="215"/>
    </location>
</feature>
<evidence type="ECO:0000313" key="4">
    <source>
        <dbReference type="Proteomes" id="UP001145050"/>
    </source>
</evidence>
<comment type="caution">
    <text evidence="3">The sequence shown here is derived from an EMBL/GenBank/DDBJ whole genome shotgun (WGS) entry which is preliminary data.</text>
</comment>
<dbReference type="EMBL" id="JAMQKB010000003">
    <property type="protein sequence ID" value="MDC3423894.1"/>
    <property type="molecule type" value="Genomic_DNA"/>
</dbReference>
<evidence type="ECO:0000259" key="2">
    <source>
        <dbReference type="PROSITE" id="PS51724"/>
    </source>
</evidence>
<keyword evidence="1" id="KW-0812">Transmembrane</keyword>
<evidence type="ECO:0000256" key="1">
    <source>
        <dbReference type="SAM" id="Phobius"/>
    </source>
</evidence>
<keyword evidence="1" id="KW-1133">Transmembrane helix</keyword>
<dbReference type="Pfam" id="PF05036">
    <property type="entry name" value="SPOR"/>
    <property type="match status" value="1"/>
</dbReference>
<dbReference type="Proteomes" id="UP001145050">
    <property type="component" value="Unassembled WGS sequence"/>
</dbReference>
<protein>
    <submittedName>
        <fullName evidence="3">SPOR domain-containing protein</fullName>
    </submittedName>
</protein>
<dbReference type="InterPro" id="IPR036680">
    <property type="entry name" value="SPOR-like_sf"/>
</dbReference>
<sequence>MDNHKTISVRMNGKETSIGKNNEYKSTPWKQSYVEQAAVDQNNIPEYEIQPKPDEDFFPVRSTKRKVPRIFKLFFIAAFSATAIGIILGFVMLKMFAGIDANTSAAGQPSDIIQTNTTEKDNITGGEEGEVNTVSYSSPTLAVNVVQEGVYSTKEMAQEVQQQLDQTGYPSVIWERGGEYRLFIGASSSESGVDSLKSTFEEQGIETYARSWEVTGTNVEIPESDQVWVEQYPTLFDNALQSLTSETAGNVNVSEWQSWLDEYPENGSEQLAKMKDSVTQLVQALTDNESTNQAQIGLLSTLSTYESYLANLK</sequence>
<keyword evidence="4" id="KW-1185">Reference proteome</keyword>
<organism evidence="3 4">
    <name type="scientific">Terrihalobacillus insolitus</name>
    <dbReference type="NCBI Taxonomy" id="2950438"/>
    <lineage>
        <taxon>Bacteria</taxon>
        <taxon>Bacillati</taxon>
        <taxon>Bacillota</taxon>
        <taxon>Bacilli</taxon>
        <taxon>Bacillales</taxon>
        <taxon>Bacillaceae</taxon>
        <taxon>Terrihalobacillus</taxon>
    </lineage>
</organism>
<dbReference type="AlphaFoldDB" id="A0A9X4ALL5"/>
<dbReference type="InterPro" id="IPR007730">
    <property type="entry name" value="SPOR-like_dom"/>
</dbReference>
<reference evidence="3" key="1">
    <citation type="submission" date="2022-06" db="EMBL/GenBank/DDBJ databases">
        <title>Aquibacillus sp. a new bacterium isolated from soil saline samples.</title>
        <authorList>
            <person name="Galisteo C."/>
            <person name="De La Haba R."/>
            <person name="Sanchez-Porro C."/>
            <person name="Ventosa A."/>
        </authorList>
    </citation>
    <scope>NUCLEOTIDE SEQUENCE</scope>
    <source>
        <strain evidence="3">3ASR75-11</strain>
    </source>
</reference>
<proteinExistence type="predicted"/>
<keyword evidence="1" id="KW-0472">Membrane</keyword>
<dbReference type="PROSITE" id="PS51724">
    <property type="entry name" value="SPOR"/>
    <property type="match status" value="1"/>
</dbReference>
<dbReference type="GO" id="GO:0042834">
    <property type="term" value="F:peptidoglycan binding"/>
    <property type="evidence" value="ECO:0007669"/>
    <property type="project" value="InterPro"/>
</dbReference>
<dbReference type="RefSeq" id="WP_272435675.1">
    <property type="nucleotide sequence ID" value="NZ_JAMQKB010000003.1"/>
</dbReference>
<gene>
    <name evidence="3" type="ORF">NC797_05150</name>
</gene>